<dbReference type="InterPro" id="IPR001810">
    <property type="entry name" value="F-box_dom"/>
</dbReference>
<keyword evidence="3" id="KW-1185">Reference proteome</keyword>
<protein>
    <recommendedName>
        <fullName evidence="1">F-box domain-containing protein</fullName>
    </recommendedName>
</protein>
<dbReference type="EMBL" id="JANCYU010000021">
    <property type="protein sequence ID" value="KAK4524079.1"/>
    <property type="molecule type" value="Genomic_DNA"/>
</dbReference>
<evidence type="ECO:0000313" key="3">
    <source>
        <dbReference type="Proteomes" id="UP001300502"/>
    </source>
</evidence>
<organism evidence="2 3">
    <name type="scientific">Galdieria yellowstonensis</name>
    <dbReference type="NCBI Taxonomy" id="3028027"/>
    <lineage>
        <taxon>Eukaryota</taxon>
        <taxon>Rhodophyta</taxon>
        <taxon>Bangiophyceae</taxon>
        <taxon>Galdieriales</taxon>
        <taxon>Galdieriaceae</taxon>
        <taxon>Galdieria</taxon>
    </lineage>
</organism>
<sequence>MRRLSPDLSSPRQPQSSRSWLVHSKYFYPSLLSLPLDTLLRICSYLPGYEVAKLQIAVSSRAFVQATSDGYLWRAAYYRDFGRTIRPEIYIREGSIDWKYAYATRFKKNRANQKVLRENFIRQGNIWRLPRTMEEKQRLAKKC</sequence>
<feature type="domain" description="F-box" evidence="1">
    <location>
        <begin position="32"/>
        <end position="77"/>
    </location>
</feature>
<dbReference type="Gene3D" id="1.20.1280.50">
    <property type="match status" value="1"/>
</dbReference>
<dbReference type="InterPro" id="IPR036047">
    <property type="entry name" value="F-box-like_dom_sf"/>
</dbReference>
<dbReference type="Pfam" id="PF12937">
    <property type="entry name" value="F-box-like"/>
    <property type="match status" value="1"/>
</dbReference>
<evidence type="ECO:0000259" key="1">
    <source>
        <dbReference type="Pfam" id="PF12937"/>
    </source>
</evidence>
<dbReference type="AlphaFoldDB" id="A0AAV9I9K5"/>
<evidence type="ECO:0000313" key="2">
    <source>
        <dbReference type="EMBL" id="KAK4524079.1"/>
    </source>
</evidence>
<name>A0AAV9I9K5_9RHOD</name>
<dbReference type="SUPFAM" id="SSF81383">
    <property type="entry name" value="F-box domain"/>
    <property type="match status" value="1"/>
</dbReference>
<accession>A0AAV9I9K5</accession>
<reference evidence="2 3" key="1">
    <citation type="submission" date="2022-07" db="EMBL/GenBank/DDBJ databases">
        <title>Genome-wide signatures of adaptation to extreme environments.</title>
        <authorList>
            <person name="Cho C.H."/>
            <person name="Yoon H.S."/>
        </authorList>
    </citation>
    <scope>NUCLEOTIDE SEQUENCE [LARGE SCALE GENOMIC DNA]</scope>
    <source>
        <strain evidence="2 3">108.79 E11</strain>
    </source>
</reference>
<comment type="caution">
    <text evidence="2">The sequence shown here is derived from an EMBL/GenBank/DDBJ whole genome shotgun (WGS) entry which is preliminary data.</text>
</comment>
<proteinExistence type="predicted"/>
<gene>
    <name evidence="2" type="ORF">GAYE_SCF01G1978</name>
</gene>
<dbReference type="Proteomes" id="UP001300502">
    <property type="component" value="Unassembled WGS sequence"/>
</dbReference>